<proteinExistence type="predicted"/>
<reference evidence="2 3" key="1">
    <citation type="submission" date="2016-12" db="EMBL/GenBank/DDBJ databases">
        <title>The genomes of Aspergillus section Nigri reveals drivers in fungal speciation.</title>
        <authorList>
            <consortium name="DOE Joint Genome Institute"/>
            <person name="Vesth T.C."/>
            <person name="Nybo J."/>
            <person name="Theobald S."/>
            <person name="Brandl J."/>
            <person name="Frisvad J.C."/>
            <person name="Nielsen K.F."/>
            <person name="Lyhne E.K."/>
            <person name="Kogle M.E."/>
            <person name="Kuo A."/>
            <person name="Riley R."/>
            <person name="Clum A."/>
            <person name="Nolan M."/>
            <person name="Lipzen A."/>
            <person name="Salamov A."/>
            <person name="Henrissat B."/>
            <person name="Wiebenga A."/>
            <person name="De Vries R.P."/>
            <person name="Grigoriev I.V."/>
            <person name="Mortensen U.H."/>
            <person name="Andersen M.R."/>
            <person name="Baker S.E."/>
        </authorList>
    </citation>
    <scope>NUCLEOTIDE SEQUENCE [LARGE SCALE GENOMIC DNA]</scope>
    <source>
        <strain evidence="2 3">CBS 117.55</strain>
    </source>
</reference>
<dbReference type="InterPro" id="IPR037997">
    <property type="entry name" value="Dgk1-like"/>
</dbReference>
<dbReference type="EMBL" id="MSFL01000043">
    <property type="protein sequence ID" value="PWY66739.1"/>
    <property type="molecule type" value="Genomic_DNA"/>
</dbReference>
<dbReference type="GO" id="GO:0005789">
    <property type="term" value="C:endoplasmic reticulum membrane"/>
    <property type="evidence" value="ECO:0007669"/>
    <property type="project" value="TreeGrafter"/>
</dbReference>
<dbReference type="Proteomes" id="UP000247233">
    <property type="component" value="Unassembled WGS sequence"/>
</dbReference>
<dbReference type="RefSeq" id="XP_025394869.1">
    <property type="nucleotide sequence ID" value="XM_025547464.1"/>
</dbReference>
<organism evidence="2 3">
    <name type="scientific">Aspergillus heteromorphus CBS 117.55</name>
    <dbReference type="NCBI Taxonomy" id="1448321"/>
    <lineage>
        <taxon>Eukaryota</taxon>
        <taxon>Fungi</taxon>
        <taxon>Dikarya</taxon>
        <taxon>Ascomycota</taxon>
        <taxon>Pezizomycotina</taxon>
        <taxon>Eurotiomycetes</taxon>
        <taxon>Eurotiomycetidae</taxon>
        <taxon>Eurotiales</taxon>
        <taxon>Aspergillaceae</taxon>
        <taxon>Aspergillus</taxon>
        <taxon>Aspergillus subgen. Circumdati</taxon>
    </lineage>
</organism>
<feature type="transmembrane region" description="Helical" evidence="1">
    <location>
        <begin position="156"/>
        <end position="177"/>
    </location>
</feature>
<evidence type="ECO:0000256" key="1">
    <source>
        <dbReference type="SAM" id="Phobius"/>
    </source>
</evidence>
<evidence type="ECO:0000313" key="3">
    <source>
        <dbReference type="Proteomes" id="UP000247233"/>
    </source>
</evidence>
<gene>
    <name evidence="2" type="ORF">BO70DRAFT_419048</name>
</gene>
<keyword evidence="1" id="KW-0812">Transmembrane</keyword>
<keyword evidence="1" id="KW-0472">Membrane</keyword>
<feature type="transmembrane region" description="Helical" evidence="1">
    <location>
        <begin position="131"/>
        <end position="150"/>
    </location>
</feature>
<dbReference type="PANTHER" id="PTHR31303">
    <property type="entry name" value="CTP-DEPENDENT DIACYLGLYCEROL KINASE 1"/>
    <property type="match status" value="1"/>
</dbReference>
<evidence type="ECO:0008006" key="4">
    <source>
        <dbReference type="Google" id="ProtNLM"/>
    </source>
</evidence>
<name>A0A317UZF2_9EURO</name>
<dbReference type="Pfam" id="PF01148">
    <property type="entry name" value="CTP_transf_1"/>
    <property type="match status" value="1"/>
</dbReference>
<keyword evidence="1" id="KW-1133">Transmembrane helix</keyword>
<feature type="transmembrane region" description="Helical" evidence="1">
    <location>
        <begin position="189"/>
        <end position="210"/>
    </location>
</feature>
<dbReference type="OrthoDB" id="5673at2759"/>
<accession>A0A317UZF2</accession>
<protein>
    <recommendedName>
        <fullName evidence="4">Phosphatidate cytidylyltransferase</fullName>
    </recommendedName>
</protein>
<dbReference type="STRING" id="1448321.A0A317UZF2"/>
<keyword evidence="3" id="KW-1185">Reference proteome</keyword>
<dbReference type="VEuPathDB" id="FungiDB:BO70DRAFT_419048"/>
<evidence type="ECO:0000313" key="2">
    <source>
        <dbReference type="EMBL" id="PWY66739.1"/>
    </source>
</evidence>
<dbReference type="GO" id="GO:0004143">
    <property type="term" value="F:ATP-dependent diacylglycerol kinase activity"/>
    <property type="evidence" value="ECO:0007669"/>
    <property type="project" value="InterPro"/>
</dbReference>
<dbReference type="PANTHER" id="PTHR31303:SF1">
    <property type="entry name" value="CTP-DEPENDENT DIACYLGLYCEROL KINASE 1"/>
    <property type="match status" value="1"/>
</dbReference>
<comment type="caution">
    <text evidence="2">The sequence shown here is derived from an EMBL/GenBank/DDBJ whole genome shotgun (WGS) entry which is preliminary data.</text>
</comment>
<sequence length="301" mass="32826">MYPLQTIRRANLWISSPSTLLSKGSLEEYGSLGGWPHSSRPPSSSAHLPAYTGIHAFIQRHEILRKLAHVSMGLAILLMYSHGIRPQRITPWLLSSALFIAGFDVTRHHLDSVNQPWLNIFGIFLRNTEVAGYNPVIWFLLGSYIALQFFPEDVALMAVLLLSVSDTAASTFGRLYGRYTTTLRPGKTLAGSMAAGTAGVVTAACFWGYFVPYAREFPGTGDDAFMFTGRLCMDSLLSHGYRDQSSCGDVIDGPMALGAVSIVTGFVAAGSELVDVLGLNDNITIPVLSSVWLCTFFRMFG</sequence>
<dbReference type="GO" id="GO:0006654">
    <property type="term" value="P:phosphatidic acid biosynthetic process"/>
    <property type="evidence" value="ECO:0007669"/>
    <property type="project" value="TreeGrafter"/>
</dbReference>
<dbReference type="AlphaFoldDB" id="A0A317UZF2"/>
<dbReference type="GeneID" id="37069701"/>